<dbReference type="EMBL" id="JACERG010000005">
    <property type="protein sequence ID" value="MBA5221249.1"/>
    <property type="molecule type" value="Genomic_DNA"/>
</dbReference>
<reference evidence="1 2" key="1">
    <citation type="submission" date="2020-07" db="EMBL/GenBank/DDBJ databases">
        <title>Differential regulation of undecylprodigiosin biosynthesis in the yeast-scavenging Streptomyces strain MBK6.</title>
        <authorList>
            <person name="Baral B."/>
            <person name="Siitonen V."/>
            <person name="Laughlin M."/>
            <person name="Yamada K."/>
            <person name="Ilomaeki M."/>
            <person name="Metsae-Ketelae M."/>
            <person name="Niemi J."/>
        </authorList>
    </citation>
    <scope>NUCLEOTIDE SEQUENCE [LARGE SCALE GENOMIC DNA]</scope>
    <source>
        <strain evidence="1 2">MBK6</strain>
    </source>
</reference>
<dbReference type="AlphaFoldDB" id="A0A7W2DQQ7"/>
<gene>
    <name evidence="1" type="ORF">H1X69_07390</name>
</gene>
<organism evidence="1 2">
    <name type="scientific">Streptomyces griseoaurantiacus</name>
    <dbReference type="NCBI Taxonomy" id="68213"/>
    <lineage>
        <taxon>Bacteria</taxon>
        <taxon>Bacillati</taxon>
        <taxon>Actinomycetota</taxon>
        <taxon>Actinomycetes</taxon>
        <taxon>Kitasatosporales</taxon>
        <taxon>Streptomycetaceae</taxon>
        <taxon>Streptomyces</taxon>
        <taxon>Streptomyces aurantiacus group</taxon>
    </lineage>
</organism>
<evidence type="ECO:0008006" key="3">
    <source>
        <dbReference type="Google" id="ProtNLM"/>
    </source>
</evidence>
<evidence type="ECO:0000313" key="1">
    <source>
        <dbReference type="EMBL" id="MBA5221249.1"/>
    </source>
</evidence>
<evidence type="ECO:0000313" key="2">
    <source>
        <dbReference type="Proteomes" id="UP000587608"/>
    </source>
</evidence>
<dbReference type="RefSeq" id="WP_191852309.1">
    <property type="nucleotide sequence ID" value="NZ_CP108323.1"/>
</dbReference>
<proteinExistence type="predicted"/>
<accession>A0A7W2DQQ7</accession>
<protein>
    <recommendedName>
        <fullName evidence="3">Apea-like HEPN domain-containing protein</fullName>
    </recommendedName>
</protein>
<dbReference type="Proteomes" id="UP000587608">
    <property type="component" value="Unassembled WGS sequence"/>
</dbReference>
<name>A0A7W2DQQ7_9ACTN</name>
<comment type="caution">
    <text evidence="1">The sequence shown here is derived from an EMBL/GenBank/DDBJ whole genome shotgun (WGS) entry which is preliminary data.</text>
</comment>
<sequence length="458" mass="51420">MLTAHEPLHRAAEDLVMAVLSELAETVSVPQFGLQRDYHSWRRCQQETFLVEEHEQWQWPIEFSSREWWYSFPAYKALRDVIRDHEVLRSRVDTLVGYPSSLLLRRLQDVVVRYLLTPVVEKVRTYRFDGAAFEAAYATVEAGLFAKTVRLVEYVPLLGFDMSQDVSGAPLRDALTIRPMTDVEVSEALRVMGLPIAQLSSTNSLSLSRLHQNALVLERDLPVHSGYNQHPEAGDPSPFHAAVDRMLIALRIVCGGSVTYGRPMCMQSREDFDAQPHASSRLTEVHHPVEDRPTLLVDAVTLGSLCEVYDLLGKPSVQSKKFLLNALRRLTMAGGRALPEDRLIDLCITAESLFIQHPGLPRRRDKREHLVAGAKALLSGDSYLGAQDQHVEQLIKDVYRRRNAEMHGDVGQAGPFRLLDGAATTDLHALVDDFERLLRRAAHLFLIQTVGGDGGRPA</sequence>